<keyword evidence="8" id="KW-1185">Reference proteome</keyword>
<dbReference type="SUPFAM" id="SSF103088">
    <property type="entry name" value="OmpA-like"/>
    <property type="match status" value="1"/>
</dbReference>
<dbReference type="AlphaFoldDB" id="A0A431VBC9"/>
<dbReference type="Pfam" id="PF00691">
    <property type="entry name" value="OmpA"/>
    <property type="match status" value="1"/>
</dbReference>
<dbReference type="GO" id="GO:0009279">
    <property type="term" value="C:cell outer membrane"/>
    <property type="evidence" value="ECO:0007669"/>
    <property type="project" value="UniProtKB-SubCell"/>
</dbReference>
<dbReference type="Gene3D" id="3.30.1330.60">
    <property type="entry name" value="OmpA-like domain"/>
    <property type="match status" value="1"/>
</dbReference>
<dbReference type="EMBL" id="RXMA01000032">
    <property type="protein sequence ID" value="RTR15668.1"/>
    <property type="molecule type" value="Genomic_DNA"/>
</dbReference>
<sequence length="365" mass="38969">MQKHQQSGEGRRQKRMEPMGPMRNEEGNAMAERMRMIIIAGLALVASAGWTDGRAQAPLALGTATPEAVVFALSGPAADPRDCAQPRRVDIPDIHFDHDSDRLTSESRAKLAILANAMRSFPFDRFVLEGHTSASGSDDYNLRLSFRRAEAVRAGLSANTSPISIRGFGKTRLLYPDDPEHPHNRRVTVVRLPGISPAIQAVQAGDDGRHDIAASVHAYAAGETKSYVVDSDQKRFRTGDAFHLCVSVSRPGLLTVLNQAPGSGERKPIGTWSLAAGAVQRVPATGVFRMDGRAGTEVLHLIHQVCGQDAAALATGLESIVLSPPVCPTRVAFESIILSGTGGRGGPSTGTVTRTVVLQHDPNGR</sequence>
<comment type="caution">
    <text evidence="7">The sequence shown here is derived from an EMBL/GenBank/DDBJ whole genome shotgun (WGS) entry which is preliminary data.</text>
</comment>
<proteinExistence type="predicted"/>
<dbReference type="PANTHER" id="PTHR30329">
    <property type="entry name" value="STATOR ELEMENT OF FLAGELLAR MOTOR COMPLEX"/>
    <property type="match status" value="1"/>
</dbReference>
<accession>A0A431VBC9</accession>
<evidence type="ECO:0000313" key="7">
    <source>
        <dbReference type="EMBL" id="RTR15668.1"/>
    </source>
</evidence>
<feature type="domain" description="OmpA-like" evidence="6">
    <location>
        <begin position="83"/>
        <end position="195"/>
    </location>
</feature>
<dbReference type="InterPro" id="IPR006665">
    <property type="entry name" value="OmpA-like"/>
</dbReference>
<dbReference type="CDD" id="cd07185">
    <property type="entry name" value="OmpA_C-like"/>
    <property type="match status" value="1"/>
</dbReference>
<keyword evidence="2 4" id="KW-0472">Membrane</keyword>
<dbReference type="PRINTS" id="PR01021">
    <property type="entry name" value="OMPADOMAIN"/>
</dbReference>
<evidence type="ECO:0000313" key="8">
    <source>
        <dbReference type="Proteomes" id="UP000277007"/>
    </source>
</evidence>
<protein>
    <submittedName>
        <fullName evidence="7">OmpA family protein</fullName>
    </submittedName>
</protein>
<dbReference type="InterPro" id="IPR050330">
    <property type="entry name" value="Bact_OuterMem_StrucFunc"/>
</dbReference>
<dbReference type="InterPro" id="IPR036737">
    <property type="entry name" value="OmpA-like_sf"/>
</dbReference>
<comment type="subcellular location">
    <subcellularLocation>
        <location evidence="1">Cell outer membrane</location>
    </subcellularLocation>
</comment>
<reference evidence="7 8" key="1">
    <citation type="submission" date="2018-12" db="EMBL/GenBank/DDBJ databases">
        <authorList>
            <person name="Yang Y."/>
        </authorList>
    </citation>
    <scope>NUCLEOTIDE SEQUENCE [LARGE SCALE GENOMIC DNA]</scope>
    <source>
        <strain evidence="7 8">L-25-5w-1</strain>
    </source>
</reference>
<organism evidence="7 8">
    <name type="scientific">Azospirillum griseum</name>
    <dbReference type="NCBI Taxonomy" id="2496639"/>
    <lineage>
        <taxon>Bacteria</taxon>
        <taxon>Pseudomonadati</taxon>
        <taxon>Pseudomonadota</taxon>
        <taxon>Alphaproteobacteria</taxon>
        <taxon>Rhodospirillales</taxon>
        <taxon>Azospirillaceae</taxon>
        <taxon>Azospirillum</taxon>
    </lineage>
</organism>
<feature type="region of interest" description="Disordered" evidence="5">
    <location>
        <begin position="1"/>
        <end position="24"/>
    </location>
</feature>
<evidence type="ECO:0000256" key="3">
    <source>
        <dbReference type="ARBA" id="ARBA00023237"/>
    </source>
</evidence>
<dbReference type="PANTHER" id="PTHR30329:SF21">
    <property type="entry name" value="LIPOPROTEIN YIAD-RELATED"/>
    <property type="match status" value="1"/>
</dbReference>
<name>A0A431VBC9_9PROT</name>
<evidence type="ECO:0000259" key="6">
    <source>
        <dbReference type="PROSITE" id="PS51123"/>
    </source>
</evidence>
<evidence type="ECO:0000256" key="5">
    <source>
        <dbReference type="SAM" id="MobiDB-lite"/>
    </source>
</evidence>
<evidence type="ECO:0000256" key="4">
    <source>
        <dbReference type="PROSITE-ProRule" id="PRU00473"/>
    </source>
</evidence>
<evidence type="ECO:0000256" key="1">
    <source>
        <dbReference type="ARBA" id="ARBA00004442"/>
    </source>
</evidence>
<dbReference type="InterPro" id="IPR006664">
    <property type="entry name" value="OMP_bac"/>
</dbReference>
<dbReference type="PROSITE" id="PS51123">
    <property type="entry name" value="OMPA_2"/>
    <property type="match status" value="1"/>
</dbReference>
<dbReference type="Proteomes" id="UP000277007">
    <property type="component" value="Unassembled WGS sequence"/>
</dbReference>
<gene>
    <name evidence="7" type="ORF">EJ903_22545</name>
</gene>
<keyword evidence="3" id="KW-0998">Cell outer membrane</keyword>
<evidence type="ECO:0000256" key="2">
    <source>
        <dbReference type="ARBA" id="ARBA00023136"/>
    </source>
</evidence>